<dbReference type="PANTHER" id="PTHR23172">
    <property type="entry name" value="AUXILIN/CYCLIN G-ASSOCIATED KINASE-RELATED"/>
    <property type="match status" value="1"/>
</dbReference>
<accession>A0ABM0VR16</accession>
<protein>
    <submittedName>
        <fullName evidence="4">Auxilin-related protein 2</fullName>
    </submittedName>
</protein>
<dbReference type="Gene3D" id="1.10.287.110">
    <property type="entry name" value="DnaJ domain"/>
    <property type="match status" value="1"/>
</dbReference>
<dbReference type="InterPro" id="IPR036869">
    <property type="entry name" value="J_dom_sf"/>
</dbReference>
<dbReference type="InterPro" id="IPR001623">
    <property type="entry name" value="DnaJ_domain"/>
</dbReference>
<feature type="compositionally biased region" description="Polar residues" evidence="1">
    <location>
        <begin position="358"/>
        <end position="372"/>
    </location>
</feature>
<feature type="compositionally biased region" description="Polar residues" evidence="1">
    <location>
        <begin position="277"/>
        <end position="288"/>
    </location>
</feature>
<dbReference type="PROSITE" id="PS50076">
    <property type="entry name" value="DNAJ_2"/>
    <property type="match status" value="1"/>
</dbReference>
<feature type="compositionally biased region" description="Basic and acidic residues" evidence="1">
    <location>
        <begin position="312"/>
        <end position="328"/>
    </location>
</feature>
<reference evidence="3" key="1">
    <citation type="journal article" date="2014" name="Nat. Commun.">
        <title>The emerging biofuel crop Camelina sativa retains a highly undifferentiated hexaploid genome structure.</title>
        <authorList>
            <person name="Kagale S."/>
            <person name="Koh C."/>
            <person name="Nixon J."/>
            <person name="Bollina V."/>
            <person name="Clarke W.E."/>
            <person name="Tuteja R."/>
            <person name="Spillane C."/>
            <person name="Robinson S.J."/>
            <person name="Links M.G."/>
            <person name="Clarke C."/>
            <person name="Higgins E.E."/>
            <person name="Huebert T."/>
            <person name="Sharpe A.G."/>
            <person name="Parkin I.A."/>
        </authorList>
    </citation>
    <scope>NUCLEOTIDE SEQUENCE [LARGE SCALE GENOMIC DNA]</scope>
    <source>
        <strain evidence="3">cv. DH55</strain>
    </source>
</reference>
<feature type="compositionally biased region" description="Basic and acidic residues" evidence="1">
    <location>
        <begin position="404"/>
        <end position="421"/>
    </location>
</feature>
<gene>
    <name evidence="4" type="primary">LOC104740864</name>
</gene>
<organism evidence="3 4">
    <name type="scientific">Camelina sativa</name>
    <name type="common">False flax</name>
    <name type="synonym">Myagrum sativum</name>
    <dbReference type="NCBI Taxonomy" id="90675"/>
    <lineage>
        <taxon>Eukaryota</taxon>
        <taxon>Viridiplantae</taxon>
        <taxon>Streptophyta</taxon>
        <taxon>Embryophyta</taxon>
        <taxon>Tracheophyta</taxon>
        <taxon>Spermatophyta</taxon>
        <taxon>Magnoliopsida</taxon>
        <taxon>eudicotyledons</taxon>
        <taxon>Gunneridae</taxon>
        <taxon>Pentapetalae</taxon>
        <taxon>rosids</taxon>
        <taxon>malvids</taxon>
        <taxon>Brassicales</taxon>
        <taxon>Brassicaceae</taxon>
        <taxon>Camelineae</taxon>
        <taxon>Camelina</taxon>
    </lineage>
</organism>
<dbReference type="RefSeq" id="XP_010459889.1">
    <property type="nucleotide sequence ID" value="XM_010461587.2"/>
</dbReference>
<dbReference type="SUPFAM" id="SSF46565">
    <property type="entry name" value="Chaperone J-domain"/>
    <property type="match status" value="1"/>
</dbReference>
<dbReference type="GeneID" id="104740864"/>
<feature type="region of interest" description="Disordered" evidence="1">
    <location>
        <begin position="1"/>
        <end position="42"/>
    </location>
</feature>
<feature type="compositionally biased region" description="Polar residues" evidence="1">
    <location>
        <begin position="252"/>
        <end position="268"/>
    </location>
</feature>
<proteinExistence type="predicted"/>
<feature type="domain" description="J" evidence="2">
    <location>
        <begin position="483"/>
        <end position="547"/>
    </location>
</feature>
<name>A0ABM0VR16_CAMSA</name>
<evidence type="ECO:0000259" key="2">
    <source>
        <dbReference type="PROSITE" id="PS50076"/>
    </source>
</evidence>
<feature type="region of interest" description="Disordered" evidence="1">
    <location>
        <begin position="404"/>
        <end position="426"/>
    </location>
</feature>
<feature type="region of interest" description="Disordered" evidence="1">
    <location>
        <begin position="252"/>
        <end position="379"/>
    </location>
</feature>
<evidence type="ECO:0000256" key="1">
    <source>
        <dbReference type="SAM" id="MobiDB-lite"/>
    </source>
</evidence>
<evidence type="ECO:0000313" key="4">
    <source>
        <dbReference type="RefSeq" id="XP_010459889.1"/>
    </source>
</evidence>
<sequence length="548" mass="59364">MDEFGVLTERYGIKPQGKSAPMAASKRSVNNNNPNNNAQSWNFATASSSGVNAKSKSTSFSGNGSVYDGDDIFFTASSTTNNNNRKGSNSSSGFDDFDVFSGLNKSSSSSGFINNNNSKSSSSLNNDDDGLLFSNFGNSGNKASDDDLFGGIMPSSKTSATTNVKNDDLFGSFSSSEKQYATAVDDLLGLGKNDASYDGLIPGFGGTTTTSKTTTLNFDSSDPFVVLESTASAAHSSPGLFVDPLEEFAASVSSQGKKPSTTSHTSSILKPPPKPTQKVNRVKSSGMSSIDELEDFAMGTMRRSASASDTASKYREAEDAGTKNKEFGVDDLDSFFSAGHRSSSVPKSRTTTTETSRKQASNVPKKTPNGVSNAKKPPAPANLVDDFSALFGEDPIFRQFEEIPGESEERRKARWDREQRTKSRVAQAVADMNNRDHQSRIEQEQRTRISETVDTEIRRWATGKEGNMRALLSSLQIVLWPGCGWEAVSLTDLITSSAVKKVYRKATLYVHPDKVQQKGATLEQKYIAEKVFDILKEAWNKFNKEELS</sequence>
<reference evidence="4" key="2">
    <citation type="submission" date="2025-08" db="UniProtKB">
        <authorList>
            <consortium name="RefSeq"/>
        </authorList>
    </citation>
    <scope>IDENTIFICATION</scope>
    <source>
        <tissue evidence="4">Leaf</tissue>
    </source>
</reference>
<dbReference type="CDD" id="cd06257">
    <property type="entry name" value="DnaJ"/>
    <property type="match status" value="1"/>
</dbReference>
<evidence type="ECO:0000313" key="3">
    <source>
        <dbReference type="Proteomes" id="UP000694864"/>
    </source>
</evidence>
<keyword evidence="3" id="KW-1185">Reference proteome</keyword>
<dbReference type="Proteomes" id="UP000694864">
    <property type="component" value="Chromosome 14"/>
</dbReference>
<dbReference type="PANTHER" id="PTHR23172:SF68">
    <property type="entry name" value="DNAJ DOMAIN PROTEIN"/>
    <property type="match status" value="1"/>
</dbReference>
<feature type="compositionally biased region" description="Polar residues" evidence="1">
    <location>
        <begin position="340"/>
        <end position="349"/>
    </location>
</feature>